<dbReference type="HOGENOM" id="CLU_2357821_0_0_4"/>
<dbReference type="Proteomes" id="UP000008332">
    <property type="component" value="Plasmid unnamed1"/>
</dbReference>
<gene>
    <name evidence="1" type="ordered locus">Rfer_4454</name>
</gene>
<organism evidence="1 2">
    <name type="scientific">Albidiferax ferrireducens (strain ATCC BAA-621 / DSM 15236 / T118)</name>
    <name type="common">Rhodoferax ferrireducens</name>
    <dbReference type="NCBI Taxonomy" id="338969"/>
    <lineage>
        <taxon>Bacteria</taxon>
        <taxon>Pseudomonadati</taxon>
        <taxon>Pseudomonadota</taxon>
        <taxon>Betaproteobacteria</taxon>
        <taxon>Burkholderiales</taxon>
        <taxon>Comamonadaceae</taxon>
        <taxon>Rhodoferax</taxon>
    </lineage>
</organism>
<sequence length="96" mass="11155">MTQIRRQVRRRKESSTGQVRGLYLKSERGSEVQFEPMFLSDVGPEHACIRLDKTLDRLYASHDIKQVQWYIERSHGLDVNGKIAWGNIDITDQVVP</sequence>
<keyword evidence="1" id="KW-0614">Plasmid</keyword>
<protein>
    <submittedName>
        <fullName evidence="1">Uncharacterized protein</fullName>
    </submittedName>
</protein>
<dbReference type="EMBL" id="CP000268">
    <property type="protein sequence ID" value="ABD72140.1"/>
    <property type="molecule type" value="Genomic_DNA"/>
</dbReference>
<geneLocation type="plasmid" evidence="2">
    <name>pDSM15236</name>
</geneLocation>
<reference evidence="2" key="1">
    <citation type="submission" date="2006-02" db="EMBL/GenBank/DDBJ databases">
        <title>Complete sequence of plasmid 1 of Rhodoferax ferrireducens DSM 15236.</title>
        <authorList>
            <person name="Copeland A."/>
            <person name="Lucas S."/>
            <person name="Lapidus A."/>
            <person name="Barry K."/>
            <person name="Detter J.C."/>
            <person name="Glavina del Rio T."/>
            <person name="Hammon N."/>
            <person name="Israni S."/>
            <person name="Pitluck S."/>
            <person name="Brettin T."/>
            <person name="Bruce D."/>
            <person name="Han C."/>
            <person name="Tapia R."/>
            <person name="Gilna P."/>
            <person name="Kiss H."/>
            <person name="Schmutz J."/>
            <person name="Larimer F."/>
            <person name="Land M."/>
            <person name="Kyrpides N."/>
            <person name="Ivanova N."/>
            <person name="Richardson P."/>
        </authorList>
    </citation>
    <scope>NUCLEOTIDE SEQUENCE [LARGE SCALE GENOMIC DNA]</scope>
    <source>
        <strain evidence="2">ATCC BAA-621 / DSM 15236 / T118</strain>
        <plasmid evidence="2">Plasmid pDSM15236</plasmid>
    </source>
</reference>
<dbReference type="AlphaFoldDB" id="Q21Q05"/>
<proteinExistence type="predicted"/>
<accession>Q21Q05</accession>
<evidence type="ECO:0000313" key="2">
    <source>
        <dbReference type="Proteomes" id="UP000008332"/>
    </source>
</evidence>
<evidence type="ECO:0000313" key="1">
    <source>
        <dbReference type="EMBL" id="ABD72140.1"/>
    </source>
</evidence>
<dbReference type="KEGG" id="rfr:Rfer_4454"/>
<name>Q21Q05_ALBFT</name>
<keyword evidence="2" id="KW-1185">Reference proteome</keyword>